<evidence type="ECO:0000256" key="1">
    <source>
        <dbReference type="ARBA" id="ARBA00004123"/>
    </source>
</evidence>
<evidence type="ECO:0000256" key="2">
    <source>
        <dbReference type="ARBA" id="ARBA00023015"/>
    </source>
</evidence>
<dbReference type="EMBL" id="JBCNJP010000014">
    <property type="protein sequence ID" value="KAK9068249.1"/>
    <property type="molecule type" value="Genomic_DNA"/>
</dbReference>
<dbReference type="InterPro" id="IPR031066">
    <property type="entry name" value="bHLH_ALC-like_plant"/>
</dbReference>
<dbReference type="Proteomes" id="UP001408789">
    <property type="component" value="Unassembled WGS sequence"/>
</dbReference>
<keyword evidence="3" id="KW-0238">DNA-binding</keyword>
<evidence type="ECO:0000259" key="7">
    <source>
        <dbReference type="PROSITE" id="PS50888"/>
    </source>
</evidence>
<comment type="subcellular location">
    <subcellularLocation>
        <location evidence="1">Nucleus</location>
    </subcellularLocation>
</comment>
<evidence type="ECO:0000256" key="5">
    <source>
        <dbReference type="ARBA" id="ARBA00023242"/>
    </source>
</evidence>
<dbReference type="PANTHER" id="PTHR45855:SF23">
    <property type="entry name" value="TRANSCRIPTION FACTOR MEE8-RELATED"/>
    <property type="match status" value="1"/>
</dbReference>
<dbReference type="PANTHER" id="PTHR45855">
    <property type="entry name" value="TRANSCRIPTION FACTOR PIF1-RELATED"/>
    <property type="match status" value="1"/>
</dbReference>
<dbReference type="CDD" id="cd11445">
    <property type="entry name" value="bHLH_AtPIF_like"/>
    <property type="match status" value="1"/>
</dbReference>
<evidence type="ECO:0000256" key="3">
    <source>
        <dbReference type="ARBA" id="ARBA00023125"/>
    </source>
</evidence>
<dbReference type="AlphaFoldDB" id="A0AAP0H0W5"/>
<dbReference type="SMART" id="SM00353">
    <property type="entry name" value="HLH"/>
    <property type="match status" value="1"/>
</dbReference>
<keyword evidence="4" id="KW-0804">Transcription</keyword>
<evidence type="ECO:0000256" key="4">
    <source>
        <dbReference type="ARBA" id="ARBA00023163"/>
    </source>
</evidence>
<accession>A0AAP0H0W5</accession>
<feature type="domain" description="BHLH" evidence="7">
    <location>
        <begin position="285"/>
        <end position="334"/>
    </location>
</feature>
<protein>
    <recommendedName>
        <fullName evidence="7">BHLH domain-containing protein</fullName>
    </recommendedName>
</protein>
<keyword evidence="2" id="KW-0805">Transcription regulation</keyword>
<name>A0AAP0H0W5_9ASTR</name>
<feature type="compositionally biased region" description="Polar residues" evidence="6">
    <location>
        <begin position="226"/>
        <end position="248"/>
    </location>
</feature>
<reference evidence="8 9" key="1">
    <citation type="submission" date="2024-04" db="EMBL/GenBank/DDBJ databases">
        <title>The reference genome of an endangered Asteraceae, Deinandra increscens subsp. villosa, native to the Central Coast of California.</title>
        <authorList>
            <person name="Guilliams M."/>
            <person name="Hasenstab-Lehman K."/>
            <person name="Meyer R."/>
            <person name="Mcevoy S."/>
        </authorList>
    </citation>
    <scope>NUCLEOTIDE SEQUENCE [LARGE SCALE GENOMIC DNA]</scope>
    <source>
        <tissue evidence="8">Leaf</tissue>
    </source>
</reference>
<feature type="compositionally biased region" description="Basic and acidic residues" evidence="6">
    <location>
        <begin position="249"/>
        <end position="269"/>
    </location>
</feature>
<dbReference type="FunFam" id="4.10.280.10:FF:000004">
    <property type="entry name" value="Basic helix-loop-helix transcription factor"/>
    <property type="match status" value="1"/>
</dbReference>
<dbReference type="Pfam" id="PF00010">
    <property type="entry name" value="HLH"/>
    <property type="match status" value="1"/>
</dbReference>
<dbReference type="InterPro" id="IPR036638">
    <property type="entry name" value="HLH_DNA-bd_sf"/>
</dbReference>
<evidence type="ECO:0000313" key="9">
    <source>
        <dbReference type="Proteomes" id="UP001408789"/>
    </source>
</evidence>
<keyword evidence="5" id="KW-0539">Nucleus</keyword>
<dbReference type="GO" id="GO:0046983">
    <property type="term" value="F:protein dimerization activity"/>
    <property type="evidence" value="ECO:0007669"/>
    <property type="project" value="InterPro"/>
</dbReference>
<organism evidence="8 9">
    <name type="scientific">Deinandra increscens subsp. villosa</name>
    <dbReference type="NCBI Taxonomy" id="3103831"/>
    <lineage>
        <taxon>Eukaryota</taxon>
        <taxon>Viridiplantae</taxon>
        <taxon>Streptophyta</taxon>
        <taxon>Embryophyta</taxon>
        <taxon>Tracheophyta</taxon>
        <taxon>Spermatophyta</taxon>
        <taxon>Magnoliopsida</taxon>
        <taxon>eudicotyledons</taxon>
        <taxon>Gunneridae</taxon>
        <taxon>Pentapetalae</taxon>
        <taxon>asterids</taxon>
        <taxon>campanulids</taxon>
        <taxon>Asterales</taxon>
        <taxon>Asteraceae</taxon>
        <taxon>Asteroideae</taxon>
        <taxon>Heliantheae alliance</taxon>
        <taxon>Madieae</taxon>
        <taxon>Madiinae</taxon>
        <taxon>Deinandra</taxon>
    </lineage>
</organism>
<feature type="region of interest" description="Disordered" evidence="6">
    <location>
        <begin position="190"/>
        <end position="298"/>
    </location>
</feature>
<dbReference type="Gene3D" id="4.10.280.10">
    <property type="entry name" value="Helix-loop-helix DNA-binding domain"/>
    <property type="match status" value="1"/>
</dbReference>
<feature type="compositionally biased region" description="Polar residues" evidence="6">
    <location>
        <begin position="196"/>
        <end position="215"/>
    </location>
</feature>
<evidence type="ECO:0000256" key="6">
    <source>
        <dbReference type="SAM" id="MobiDB-lite"/>
    </source>
</evidence>
<dbReference type="GO" id="GO:0003677">
    <property type="term" value="F:DNA binding"/>
    <property type="evidence" value="ECO:0007669"/>
    <property type="project" value="UniProtKB-KW"/>
</dbReference>
<dbReference type="GO" id="GO:0005634">
    <property type="term" value="C:nucleus"/>
    <property type="evidence" value="ECO:0007669"/>
    <property type="project" value="UniProtKB-SubCell"/>
</dbReference>
<comment type="caution">
    <text evidence="8">The sequence shown here is derived from an EMBL/GenBank/DDBJ whole genome shotgun (WGS) entry which is preliminary data.</text>
</comment>
<dbReference type="SUPFAM" id="SSF47459">
    <property type="entry name" value="HLH, helix-loop-helix DNA-binding domain"/>
    <property type="match status" value="1"/>
</dbReference>
<dbReference type="PROSITE" id="PS50888">
    <property type="entry name" value="BHLH"/>
    <property type="match status" value="1"/>
</dbReference>
<gene>
    <name evidence="8" type="ORF">SSX86_012360</name>
</gene>
<evidence type="ECO:0000313" key="8">
    <source>
        <dbReference type="EMBL" id="KAK9068249.1"/>
    </source>
</evidence>
<sequence length="467" mass="50768">MSHCVPSVPSWEVLEDNSSNPRSHLKTAFSNSMSSNLDVPALDYEVAELTWKNGQLAMHGLGPPRVGYKTHAPSTAAPATKYTWDKPRATETLEAIVDQATHHKPQTTDAYPNELVVPWLNYHSSAVTSGTVNASGSTTMDALVPSATTQPHALLSLTNGGRTGCSTRVGSCSSNRSGFVAVTTAAAAAAHDWSSCRDQSGSGSETLGMESSRQLTGELELGVRGFTSTSMGSPEDTTNSGKRSTKSTSPDEHDSVCHSRPHQKNEVKEKKKGKGKSSIATKRSRTAAIHNQSERRRRDKINEKMKALQKLVPNANKTDKASMLDEVIEYLKQLQAQIHMIGRMSMSPMMMPLAMQQQQLQMAMMNPMAMGMGMGMGMPGVMDLNTIGHHPNIPGMPPVFQPPPFMQPMMASWDMNTTGDPTPNQNDPMAAFLANQSQPMTMEGYSRMAAFFQQMQNQPCHSSLVKK</sequence>
<proteinExistence type="predicted"/>
<dbReference type="InterPro" id="IPR011598">
    <property type="entry name" value="bHLH_dom"/>
</dbReference>
<dbReference type="InterPro" id="IPR047265">
    <property type="entry name" value="PIF1-like_bHLH"/>
</dbReference>
<keyword evidence="9" id="KW-1185">Reference proteome</keyword>